<evidence type="ECO:0000313" key="3">
    <source>
        <dbReference type="Proteomes" id="UP000566819"/>
    </source>
</evidence>
<name>A0A8H4RQL6_9HELO</name>
<feature type="region of interest" description="Disordered" evidence="1">
    <location>
        <begin position="385"/>
        <end position="432"/>
    </location>
</feature>
<feature type="compositionally biased region" description="Acidic residues" evidence="1">
    <location>
        <begin position="392"/>
        <end position="404"/>
    </location>
</feature>
<dbReference type="AlphaFoldDB" id="A0A8H4RQL6"/>
<feature type="region of interest" description="Disordered" evidence="1">
    <location>
        <begin position="289"/>
        <end position="310"/>
    </location>
</feature>
<accession>A0A8H4RQL6</accession>
<reference evidence="2 3" key="1">
    <citation type="submission" date="2020-03" db="EMBL/GenBank/DDBJ databases">
        <title>Draft Genome Sequence of Cudoniella acicularis.</title>
        <authorList>
            <person name="Buettner E."/>
            <person name="Kellner H."/>
        </authorList>
    </citation>
    <scope>NUCLEOTIDE SEQUENCE [LARGE SCALE GENOMIC DNA]</scope>
    <source>
        <strain evidence="2 3">DSM 108380</strain>
    </source>
</reference>
<proteinExistence type="predicted"/>
<protein>
    <submittedName>
        <fullName evidence="2">Uncharacterized protein</fullName>
    </submittedName>
</protein>
<evidence type="ECO:0000256" key="1">
    <source>
        <dbReference type="SAM" id="MobiDB-lite"/>
    </source>
</evidence>
<dbReference type="Proteomes" id="UP000566819">
    <property type="component" value="Unassembled WGS sequence"/>
</dbReference>
<comment type="caution">
    <text evidence="2">The sequence shown here is derived from an EMBL/GenBank/DDBJ whole genome shotgun (WGS) entry which is preliminary data.</text>
</comment>
<organism evidence="2 3">
    <name type="scientific">Cudoniella acicularis</name>
    <dbReference type="NCBI Taxonomy" id="354080"/>
    <lineage>
        <taxon>Eukaryota</taxon>
        <taxon>Fungi</taxon>
        <taxon>Dikarya</taxon>
        <taxon>Ascomycota</taxon>
        <taxon>Pezizomycotina</taxon>
        <taxon>Leotiomycetes</taxon>
        <taxon>Helotiales</taxon>
        <taxon>Tricladiaceae</taxon>
        <taxon>Cudoniella</taxon>
    </lineage>
</organism>
<evidence type="ECO:0000313" key="2">
    <source>
        <dbReference type="EMBL" id="KAF4634279.1"/>
    </source>
</evidence>
<sequence>MTTGSPSALEELQCLRDFGAVMSRTDALSFLLRWSDGGQVVLYGDRFSLTIKKYRGLASYFLAKAGGLCNSLMFDLRPDIDLASLKDDMYEKQADTLAEMLAGGLHTSCGQLPRASELLGLECTNGPSTGRGIYVWNGFLMYVIHHHKVKRLTNREFNVVRFLPVKLGHSMYKYLVYIRPFLDMLQRERALSRPTQLSTLLSHVVNAFDKPWPSARLTVILKKATGEQSGHRPLQRGTTYGLDGAFPNQMQPALLRAYEWASTRWHEFLHLPSEVMLCTEATVAERGVGSLSPPLREPPGVATSSPPARRRTLPWHQDALDAARPAKRRALPGHQDLPRIDDDRPAAQRQALLLGTQDHAIPAAKRPAHPAYTIARVEEWKDGVGGNPVFDDQCDSPIDWDEPDMIPSTALTNESRPSWSSAPWPSWCRHKA</sequence>
<feature type="compositionally biased region" description="Low complexity" evidence="1">
    <location>
        <begin position="415"/>
        <end position="432"/>
    </location>
</feature>
<dbReference type="OrthoDB" id="4845846at2759"/>
<gene>
    <name evidence="2" type="ORF">G7Y89_g3827</name>
</gene>
<dbReference type="EMBL" id="JAAMPI010000196">
    <property type="protein sequence ID" value="KAF4634279.1"/>
    <property type="molecule type" value="Genomic_DNA"/>
</dbReference>
<keyword evidence="3" id="KW-1185">Reference proteome</keyword>